<dbReference type="PANTHER" id="PTHR43245:SF55">
    <property type="entry name" value="NAD(P)-BINDING DOMAIN-CONTAINING PROTEIN"/>
    <property type="match status" value="1"/>
</dbReference>
<dbReference type="InterPro" id="IPR050177">
    <property type="entry name" value="Lipid_A_modif_metabolic_enz"/>
</dbReference>
<dbReference type="OrthoDB" id="9801056at2"/>
<dbReference type="SUPFAM" id="SSF51735">
    <property type="entry name" value="NAD(P)-binding Rossmann-fold domains"/>
    <property type="match status" value="1"/>
</dbReference>
<gene>
    <name evidence="3" type="ORF">DZC72_14385</name>
</gene>
<name>A0A426RIU3_9FLAO</name>
<evidence type="ECO:0000313" key="3">
    <source>
        <dbReference type="EMBL" id="RRQ48849.1"/>
    </source>
</evidence>
<dbReference type="Proteomes" id="UP000286990">
    <property type="component" value="Unassembled WGS sequence"/>
</dbReference>
<comment type="caution">
    <text evidence="3">The sequence shown here is derived from an EMBL/GenBank/DDBJ whole genome shotgun (WGS) entry which is preliminary data.</text>
</comment>
<dbReference type="InterPro" id="IPR001509">
    <property type="entry name" value="Epimerase_deHydtase"/>
</dbReference>
<dbReference type="AlphaFoldDB" id="A0A426RIU3"/>
<dbReference type="InterPro" id="IPR029303">
    <property type="entry name" value="CapF_C"/>
</dbReference>
<feature type="domain" description="Capsular polysaccharide assembling protein CapF C-terminal" evidence="2">
    <location>
        <begin position="268"/>
        <end position="378"/>
    </location>
</feature>
<dbReference type="Gene3D" id="3.40.50.720">
    <property type="entry name" value="NAD(P)-binding Rossmann-like Domain"/>
    <property type="match status" value="1"/>
</dbReference>
<reference evidence="4" key="2">
    <citation type="submission" date="2018-12" db="EMBL/GenBank/DDBJ databases">
        <title>Maribacter lutimaris sp. nov., isolated from marine sediment.</title>
        <authorList>
            <person name="Kim K.K."/>
        </authorList>
    </citation>
    <scope>NUCLEOTIDE SEQUENCE [LARGE SCALE GENOMIC DNA]</scope>
    <source>
        <strain evidence="4">PoM-212</strain>
    </source>
</reference>
<evidence type="ECO:0000259" key="2">
    <source>
        <dbReference type="Pfam" id="PF14667"/>
    </source>
</evidence>
<evidence type="ECO:0000313" key="4">
    <source>
        <dbReference type="Proteomes" id="UP000286990"/>
    </source>
</evidence>
<dbReference type="InterPro" id="IPR036291">
    <property type="entry name" value="NAD(P)-bd_dom_sf"/>
</dbReference>
<sequence>MQGHNNIRVGITGQAGFIGYHLYQTLALREDVTLVDFERSYFQENRKLEKFVSTCDVIVHLAAMNRHEDPQVIYDTNVDLVQKLIQTCKATGAKPHILFSSSSQEEKDNLYGKSKKAGKQLFMEWAARSGGKATSLTIPNVFGPFGKPNYNSVVATFCHKVARDEEANIINDGKVGLIYINELIAHFVSVIFGTTSGETIGANGYALNIAPNHYVKVSKILALLKQYKMDYMENGIFPNLEDPFEKALFNTFRCYVPEEHYPVKFTKHTDNRGSFVEIARTQTPGQFSFSTTVPGITRGNHFHTRKAERFAVISGKARIQLRRIGTKEVINYDLDGDEPAYVDMPIWYTHNITNVGDTELITLFWINEPYDPADADTYFENVE</sequence>
<dbReference type="PANTHER" id="PTHR43245">
    <property type="entry name" value="BIFUNCTIONAL POLYMYXIN RESISTANCE PROTEIN ARNA"/>
    <property type="match status" value="1"/>
</dbReference>
<feature type="domain" description="NAD-dependent epimerase/dehydratase" evidence="1">
    <location>
        <begin position="11"/>
        <end position="180"/>
    </location>
</feature>
<dbReference type="InterPro" id="IPR014710">
    <property type="entry name" value="RmlC-like_jellyroll"/>
</dbReference>
<proteinExistence type="predicted"/>
<dbReference type="Pfam" id="PF01370">
    <property type="entry name" value="Epimerase"/>
    <property type="match status" value="1"/>
</dbReference>
<dbReference type="EMBL" id="QUSX01000002">
    <property type="protein sequence ID" value="RRQ48849.1"/>
    <property type="molecule type" value="Genomic_DNA"/>
</dbReference>
<dbReference type="Pfam" id="PF14667">
    <property type="entry name" value="Polysacc_synt_C"/>
    <property type="match status" value="1"/>
</dbReference>
<reference evidence="4" key="1">
    <citation type="submission" date="2018-08" db="EMBL/GenBank/DDBJ databases">
        <authorList>
            <person name="Khan S.A."/>
            <person name="J S.E."/>
        </authorList>
    </citation>
    <scope>NUCLEOTIDE SEQUENCE [LARGE SCALE GENOMIC DNA]</scope>
    <source>
        <strain evidence="4">PoM-212</strain>
    </source>
</reference>
<evidence type="ECO:0000259" key="1">
    <source>
        <dbReference type="Pfam" id="PF01370"/>
    </source>
</evidence>
<dbReference type="RefSeq" id="WP_125223573.1">
    <property type="nucleotide sequence ID" value="NZ_QUSX01000002.1"/>
</dbReference>
<dbReference type="CDD" id="cd07007">
    <property type="entry name" value="cupin_CapF-like_C"/>
    <property type="match status" value="1"/>
</dbReference>
<protein>
    <submittedName>
        <fullName evidence="3">NAD-dependent epimerase/dehydratase family protein</fullName>
    </submittedName>
</protein>
<accession>A0A426RIU3</accession>
<keyword evidence="4" id="KW-1185">Reference proteome</keyword>
<dbReference type="Gene3D" id="2.60.120.10">
    <property type="entry name" value="Jelly Rolls"/>
    <property type="match status" value="1"/>
</dbReference>
<dbReference type="InterPro" id="IPR011051">
    <property type="entry name" value="RmlC_Cupin_sf"/>
</dbReference>
<organism evidence="3 4">
    <name type="scientific">Maribacter algicola</name>
    <dbReference type="NCBI Taxonomy" id="2498892"/>
    <lineage>
        <taxon>Bacteria</taxon>
        <taxon>Pseudomonadati</taxon>
        <taxon>Bacteroidota</taxon>
        <taxon>Flavobacteriia</taxon>
        <taxon>Flavobacteriales</taxon>
        <taxon>Flavobacteriaceae</taxon>
        <taxon>Maribacter</taxon>
    </lineage>
</organism>
<dbReference type="SUPFAM" id="SSF51182">
    <property type="entry name" value="RmlC-like cupins"/>
    <property type="match status" value="1"/>
</dbReference>